<dbReference type="AlphaFoldDB" id="A0A6J5K482"/>
<dbReference type="EMBL" id="CADILN010000002">
    <property type="protein sequence ID" value="CAB4048527.1"/>
    <property type="molecule type" value="Genomic_DNA"/>
</dbReference>
<dbReference type="Pfam" id="PF09952">
    <property type="entry name" value="AbiEi_2"/>
    <property type="match status" value="1"/>
</dbReference>
<protein>
    <submittedName>
        <fullName evidence="1">Uncharacterized protein</fullName>
    </submittedName>
</protein>
<evidence type="ECO:0000313" key="2">
    <source>
        <dbReference type="Proteomes" id="UP000494102"/>
    </source>
</evidence>
<sequence length="341" mass="37529">MSPANHRPPPIVEAAAIAFADATGIPVRPRSTPAASGMDAILEFEIGAHRFKRPALVRQTVDRYGTLATIRAQATRSARDRPLLVTTYLSPNIVDACRKMDLDALDLAGNASVHLGDSMILVAGRPRPQTSPQGSERVWSKSALRVALALLSIPSLLKQSYRDIAAVAGVSHGTVQNAIRGMIARRDLIELSGGQGMQFTDGNRMIDEWTMLYPTLLRGSLQLGHYRTDIPDWWRDVPALPDRCRFGGEPAAAIVTQYLKPAFFTAYCMDEVPREWIAKARLRPDSKGNVEFLKSPIRFMAATGYPQNVVPPLLVYADLVASGDSRNLETARLLREQYLRA</sequence>
<gene>
    <name evidence="1" type="ORF">LMG9964_02168</name>
</gene>
<reference evidence="1 2" key="1">
    <citation type="submission" date="2020-04" db="EMBL/GenBank/DDBJ databases">
        <authorList>
            <person name="De Canck E."/>
        </authorList>
    </citation>
    <scope>NUCLEOTIDE SEQUENCE [LARGE SCALE GENOMIC DNA]</scope>
    <source>
        <strain evidence="1 2">LMG 9964</strain>
    </source>
</reference>
<proteinExistence type="predicted"/>
<evidence type="ECO:0000313" key="1">
    <source>
        <dbReference type="EMBL" id="CAB4048527.1"/>
    </source>
</evidence>
<dbReference type="GeneID" id="27797174"/>
<dbReference type="Proteomes" id="UP000494102">
    <property type="component" value="Unassembled WGS sequence"/>
</dbReference>
<dbReference type="RefSeq" id="WP_041745345.1">
    <property type="nucleotide sequence ID" value="NZ_CADILN010000002.1"/>
</dbReference>
<organism evidence="1 2">
    <name type="scientific">Paraburkholderia phenoliruptrix</name>
    <dbReference type="NCBI Taxonomy" id="252970"/>
    <lineage>
        <taxon>Bacteria</taxon>
        <taxon>Pseudomonadati</taxon>
        <taxon>Pseudomonadota</taxon>
        <taxon>Betaproteobacteria</taxon>
        <taxon>Burkholderiales</taxon>
        <taxon>Burkholderiaceae</taxon>
        <taxon>Paraburkholderia</taxon>
    </lineage>
</organism>
<dbReference type="InterPro" id="IPR019238">
    <property type="entry name" value="AbiEi_2"/>
</dbReference>
<accession>A0A6J5K482</accession>
<name>A0A6J5K482_9BURK</name>